<protein>
    <submittedName>
        <fullName evidence="1">Uncharacterized protein</fullName>
    </submittedName>
</protein>
<name>A0AAW0CUU9_9AGAR</name>
<keyword evidence="2" id="KW-1185">Reference proteome</keyword>
<evidence type="ECO:0000313" key="2">
    <source>
        <dbReference type="Proteomes" id="UP001362999"/>
    </source>
</evidence>
<dbReference type="AlphaFoldDB" id="A0AAW0CUU9"/>
<sequence>MPRCRSLYSRGKELVRKVLCFRHYLRVSNEKHRRALTHILLSGHALASERMTWADRDRPEVGRRDGGCAGFSKSALKIQCTLFSAANTRPYWRSVACFITKFSRRCQR</sequence>
<dbReference type="EMBL" id="JAWWNJ010000013">
    <property type="protein sequence ID" value="KAK7042431.1"/>
    <property type="molecule type" value="Genomic_DNA"/>
</dbReference>
<reference evidence="1 2" key="1">
    <citation type="journal article" date="2024" name="J Genomics">
        <title>Draft genome sequencing and assembly of Favolaschia claudopus CIRM-BRFM 2984 isolated from oak limbs.</title>
        <authorList>
            <person name="Navarro D."/>
            <person name="Drula E."/>
            <person name="Chaduli D."/>
            <person name="Cazenave R."/>
            <person name="Ahrendt S."/>
            <person name="Wang J."/>
            <person name="Lipzen A."/>
            <person name="Daum C."/>
            <person name="Barry K."/>
            <person name="Grigoriev I.V."/>
            <person name="Favel A."/>
            <person name="Rosso M.N."/>
            <person name="Martin F."/>
        </authorList>
    </citation>
    <scope>NUCLEOTIDE SEQUENCE [LARGE SCALE GENOMIC DNA]</scope>
    <source>
        <strain evidence="1 2">CIRM-BRFM 2984</strain>
    </source>
</reference>
<gene>
    <name evidence="1" type="ORF">R3P38DRAFT_2890444</name>
</gene>
<evidence type="ECO:0000313" key="1">
    <source>
        <dbReference type="EMBL" id="KAK7042431.1"/>
    </source>
</evidence>
<organism evidence="1 2">
    <name type="scientific">Favolaschia claudopus</name>
    <dbReference type="NCBI Taxonomy" id="2862362"/>
    <lineage>
        <taxon>Eukaryota</taxon>
        <taxon>Fungi</taxon>
        <taxon>Dikarya</taxon>
        <taxon>Basidiomycota</taxon>
        <taxon>Agaricomycotina</taxon>
        <taxon>Agaricomycetes</taxon>
        <taxon>Agaricomycetidae</taxon>
        <taxon>Agaricales</taxon>
        <taxon>Marasmiineae</taxon>
        <taxon>Mycenaceae</taxon>
        <taxon>Favolaschia</taxon>
    </lineage>
</organism>
<comment type="caution">
    <text evidence="1">The sequence shown here is derived from an EMBL/GenBank/DDBJ whole genome shotgun (WGS) entry which is preliminary data.</text>
</comment>
<accession>A0AAW0CUU9</accession>
<proteinExistence type="predicted"/>
<dbReference type="Proteomes" id="UP001362999">
    <property type="component" value="Unassembled WGS sequence"/>
</dbReference>